<protein>
    <submittedName>
        <fullName evidence="1">Uncharacterized protein</fullName>
    </submittedName>
</protein>
<proteinExistence type="predicted"/>
<sequence length="30" mass="3344">MELARLNKIYKCSFVAKAAMLVSFGKIITP</sequence>
<evidence type="ECO:0000313" key="1">
    <source>
        <dbReference type="EMBL" id="SFE97331.1"/>
    </source>
</evidence>
<name>A0A1I2EYG7_9BACT</name>
<keyword evidence="2" id="KW-1185">Reference proteome</keyword>
<organism evidence="1 2">
    <name type="scientific">Thermophagus xiamenensis</name>
    <dbReference type="NCBI Taxonomy" id="385682"/>
    <lineage>
        <taxon>Bacteria</taxon>
        <taxon>Pseudomonadati</taxon>
        <taxon>Bacteroidota</taxon>
        <taxon>Bacteroidia</taxon>
        <taxon>Marinilabiliales</taxon>
        <taxon>Marinilabiliaceae</taxon>
        <taxon>Thermophagus</taxon>
    </lineage>
</organism>
<reference evidence="1 2" key="1">
    <citation type="submission" date="2016-10" db="EMBL/GenBank/DDBJ databases">
        <authorList>
            <person name="de Groot N.N."/>
        </authorList>
    </citation>
    <scope>NUCLEOTIDE SEQUENCE [LARGE SCALE GENOMIC DNA]</scope>
    <source>
        <strain evidence="1 2">DSM 19012</strain>
    </source>
</reference>
<dbReference type="STRING" id="385682.SAMN05444380_1258"/>
<dbReference type="InParanoid" id="A0A1I2EYG7"/>
<accession>A0A1I2EYG7</accession>
<evidence type="ECO:0000313" key="2">
    <source>
        <dbReference type="Proteomes" id="UP000181976"/>
    </source>
</evidence>
<dbReference type="EMBL" id="FONA01000025">
    <property type="protein sequence ID" value="SFE97331.1"/>
    <property type="molecule type" value="Genomic_DNA"/>
</dbReference>
<dbReference type="Proteomes" id="UP000181976">
    <property type="component" value="Unassembled WGS sequence"/>
</dbReference>
<dbReference type="AlphaFoldDB" id="A0A1I2EYG7"/>
<gene>
    <name evidence="1" type="ORF">SAMN05444380_1258</name>
</gene>